<proteinExistence type="predicted"/>
<reference evidence="1 2" key="1">
    <citation type="submission" date="2018-08" db="EMBL/GenBank/DDBJ databases">
        <title>A genome reference for cultivated species of the human gut microbiota.</title>
        <authorList>
            <person name="Zou Y."/>
            <person name="Xue W."/>
            <person name="Luo G."/>
        </authorList>
    </citation>
    <scope>NUCLEOTIDE SEQUENCE [LARGE SCALE GENOMIC DNA]</scope>
    <source>
        <strain evidence="1 2">AF14-42</strain>
    </source>
</reference>
<evidence type="ECO:0000313" key="1">
    <source>
        <dbReference type="EMBL" id="RGV41851.1"/>
    </source>
</evidence>
<sequence length="70" mass="8243">MNMKKQIPMPLRYVESDTAWAIQITYTKQNERYICPYPSTFEIGDFVFRIKQKTLSMLSSAISPAEHLQR</sequence>
<gene>
    <name evidence="1" type="ORF">DWW14_10695</name>
</gene>
<organism evidence="1 2">
    <name type="scientific">Bacteroides uniformis</name>
    <dbReference type="NCBI Taxonomy" id="820"/>
    <lineage>
        <taxon>Bacteria</taxon>
        <taxon>Pseudomonadati</taxon>
        <taxon>Bacteroidota</taxon>
        <taxon>Bacteroidia</taxon>
        <taxon>Bacteroidales</taxon>
        <taxon>Bacteroidaceae</taxon>
        <taxon>Bacteroides</taxon>
    </lineage>
</organism>
<accession>A0A412XEX4</accession>
<evidence type="ECO:0000313" key="2">
    <source>
        <dbReference type="Proteomes" id="UP000285343"/>
    </source>
</evidence>
<comment type="caution">
    <text evidence="1">The sequence shown here is derived from an EMBL/GenBank/DDBJ whole genome shotgun (WGS) entry which is preliminary data.</text>
</comment>
<name>A0A412XEX4_BACUN</name>
<protein>
    <submittedName>
        <fullName evidence="1">Uncharacterized protein</fullName>
    </submittedName>
</protein>
<dbReference type="EMBL" id="QRZC01000012">
    <property type="protein sequence ID" value="RGV41851.1"/>
    <property type="molecule type" value="Genomic_DNA"/>
</dbReference>
<dbReference type="Proteomes" id="UP000285343">
    <property type="component" value="Unassembled WGS sequence"/>
</dbReference>
<dbReference type="AlphaFoldDB" id="A0A412XEX4"/>